<dbReference type="AlphaFoldDB" id="A0ABD1JWL4"/>
<dbReference type="InterPro" id="IPR008906">
    <property type="entry name" value="HATC_C_dom"/>
</dbReference>
<accession>A0ABD1JWL4</accession>
<dbReference type="Pfam" id="PF05699">
    <property type="entry name" value="Dimer_Tnp_hAT"/>
    <property type="match status" value="1"/>
</dbReference>
<feature type="domain" description="HAT C-terminal dimerisation" evidence="1">
    <location>
        <begin position="98"/>
        <end position="157"/>
    </location>
</feature>
<evidence type="ECO:0000259" key="1">
    <source>
        <dbReference type="Pfam" id="PF05699"/>
    </source>
</evidence>
<keyword evidence="3" id="KW-1185">Reference proteome</keyword>
<comment type="caution">
    <text evidence="2">The sequence shown here is derived from an EMBL/GenBank/DDBJ whole genome shotgun (WGS) entry which is preliminary data.</text>
</comment>
<gene>
    <name evidence="2" type="ORF">ACEWY4_013512</name>
</gene>
<dbReference type="PANTHER" id="PTHR46289:SF17">
    <property type="entry name" value="HAT C-TERMINAL DIMERISATION DOMAIN-CONTAINING PROTEIN"/>
    <property type="match status" value="1"/>
</dbReference>
<reference evidence="2 3" key="1">
    <citation type="submission" date="2024-09" db="EMBL/GenBank/DDBJ databases">
        <title>A chromosome-level genome assembly of Gray's grenadier anchovy, Coilia grayii.</title>
        <authorList>
            <person name="Fu Z."/>
        </authorList>
    </citation>
    <scope>NUCLEOTIDE SEQUENCE [LARGE SCALE GENOMIC DNA]</scope>
    <source>
        <strain evidence="2">G4</strain>
        <tissue evidence="2">Muscle</tissue>
    </source>
</reference>
<protein>
    <recommendedName>
        <fullName evidence="1">HAT C-terminal dimerisation domain-containing protein</fullName>
    </recommendedName>
</protein>
<organism evidence="2 3">
    <name type="scientific">Coilia grayii</name>
    <name type="common">Gray's grenadier anchovy</name>
    <dbReference type="NCBI Taxonomy" id="363190"/>
    <lineage>
        <taxon>Eukaryota</taxon>
        <taxon>Metazoa</taxon>
        <taxon>Chordata</taxon>
        <taxon>Craniata</taxon>
        <taxon>Vertebrata</taxon>
        <taxon>Euteleostomi</taxon>
        <taxon>Actinopterygii</taxon>
        <taxon>Neopterygii</taxon>
        <taxon>Teleostei</taxon>
        <taxon>Clupei</taxon>
        <taxon>Clupeiformes</taxon>
        <taxon>Clupeoidei</taxon>
        <taxon>Engraulidae</taxon>
        <taxon>Coilinae</taxon>
        <taxon>Coilia</taxon>
    </lineage>
</organism>
<evidence type="ECO:0000313" key="3">
    <source>
        <dbReference type="Proteomes" id="UP001591681"/>
    </source>
</evidence>
<dbReference type="EMBL" id="JBHFQA010000011">
    <property type="protein sequence ID" value="KAL2091249.1"/>
    <property type="molecule type" value="Genomic_DNA"/>
</dbReference>
<name>A0ABD1JWL4_9TELE</name>
<evidence type="ECO:0000313" key="2">
    <source>
        <dbReference type="EMBL" id="KAL2091249.1"/>
    </source>
</evidence>
<sequence length="191" mass="22127">MFDTVSWKREFYEAVDLVSEELQRRFSQETLMLAVKRERAVIAAEQGGTVELGGLQLPTSVDSCRLDLQLKMLNSVTSEHPCATVRYVAERLCHLHPQTRTLFTEVEKLIQLCLCLPISVASSERSFSTLRRQKTWLRSTMTQKRLTHLSLMNVHKDIMYAMDMNVLMRDFISMTPERLFLECCRSSPHLL</sequence>
<dbReference type="PANTHER" id="PTHR46289">
    <property type="entry name" value="52 KDA REPRESSOR OF THE INHIBITOR OF THE PROTEIN KINASE-LIKE PROTEIN-RELATED"/>
    <property type="match status" value="1"/>
</dbReference>
<dbReference type="InterPro" id="IPR052958">
    <property type="entry name" value="IFN-induced_PKR_regulator"/>
</dbReference>
<proteinExistence type="predicted"/>
<dbReference type="Proteomes" id="UP001591681">
    <property type="component" value="Unassembled WGS sequence"/>
</dbReference>